<feature type="zinc finger region" description="C3H1-type" evidence="1">
    <location>
        <begin position="767"/>
        <end position="795"/>
    </location>
</feature>
<dbReference type="Proteomes" id="UP000887226">
    <property type="component" value="Unassembled WGS sequence"/>
</dbReference>
<feature type="region of interest" description="Disordered" evidence="2">
    <location>
        <begin position="167"/>
        <end position="201"/>
    </location>
</feature>
<comment type="caution">
    <text evidence="4">The sequence shown here is derived from an EMBL/GenBank/DDBJ whole genome shotgun (WGS) entry which is preliminary data.</text>
</comment>
<dbReference type="EMBL" id="MU254130">
    <property type="protein sequence ID" value="KAG9241974.1"/>
    <property type="molecule type" value="Genomic_DNA"/>
</dbReference>
<feature type="compositionally biased region" description="Polar residues" evidence="2">
    <location>
        <begin position="486"/>
        <end position="500"/>
    </location>
</feature>
<name>A0A9P7YY47_9HELO</name>
<dbReference type="InterPro" id="IPR000571">
    <property type="entry name" value="Znf_CCCH"/>
</dbReference>
<feature type="region of interest" description="Disordered" evidence="2">
    <location>
        <begin position="741"/>
        <end position="763"/>
    </location>
</feature>
<feature type="region of interest" description="Disordered" evidence="2">
    <location>
        <begin position="613"/>
        <end position="639"/>
    </location>
</feature>
<feature type="compositionally biased region" description="Polar residues" evidence="2">
    <location>
        <begin position="170"/>
        <end position="181"/>
    </location>
</feature>
<feature type="compositionally biased region" description="Polar residues" evidence="2">
    <location>
        <begin position="264"/>
        <end position="278"/>
    </location>
</feature>
<evidence type="ECO:0000259" key="3">
    <source>
        <dbReference type="PROSITE" id="PS50103"/>
    </source>
</evidence>
<keyword evidence="1" id="KW-0863">Zinc-finger</keyword>
<feature type="compositionally biased region" description="Low complexity" evidence="2">
    <location>
        <begin position="467"/>
        <end position="477"/>
    </location>
</feature>
<feature type="compositionally biased region" description="Low complexity" evidence="2">
    <location>
        <begin position="121"/>
        <end position="130"/>
    </location>
</feature>
<evidence type="ECO:0000313" key="4">
    <source>
        <dbReference type="EMBL" id="KAG9241974.1"/>
    </source>
</evidence>
<accession>A0A9P7YY47</accession>
<feature type="compositionally biased region" description="Low complexity" evidence="2">
    <location>
        <begin position="305"/>
        <end position="329"/>
    </location>
</feature>
<gene>
    <name evidence="4" type="ORF">BJ878DRAFT_544701</name>
</gene>
<evidence type="ECO:0000256" key="2">
    <source>
        <dbReference type="SAM" id="MobiDB-lite"/>
    </source>
</evidence>
<dbReference type="OrthoDB" id="3594623at2759"/>
<organism evidence="4 5">
    <name type="scientific">Calycina marina</name>
    <dbReference type="NCBI Taxonomy" id="1763456"/>
    <lineage>
        <taxon>Eukaryota</taxon>
        <taxon>Fungi</taxon>
        <taxon>Dikarya</taxon>
        <taxon>Ascomycota</taxon>
        <taxon>Pezizomycotina</taxon>
        <taxon>Leotiomycetes</taxon>
        <taxon>Helotiales</taxon>
        <taxon>Pezizellaceae</taxon>
        <taxon>Calycina</taxon>
    </lineage>
</organism>
<keyword evidence="5" id="KW-1185">Reference proteome</keyword>
<feature type="compositionally biased region" description="Low complexity" evidence="2">
    <location>
        <begin position="279"/>
        <end position="291"/>
    </location>
</feature>
<keyword evidence="1" id="KW-0479">Metal-binding</keyword>
<feature type="region of interest" description="Disordered" evidence="2">
    <location>
        <begin position="467"/>
        <end position="510"/>
    </location>
</feature>
<feature type="region of interest" description="Disordered" evidence="2">
    <location>
        <begin position="251"/>
        <end position="329"/>
    </location>
</feature>
<dbReference type="AlphaFoldDB" id="A0A9P7YY47"/>
<reference evidence="4" key="1">
    <citation type="journal article" date="2021" name="IMA Fungus">
        <title>Genomic characterization of three marine fungi, including Emericellopsis atlantica sp. nov. with signatures of a generalist lifestyle and marine biomass degradation.</title>
        <authorList>
            <person name="Hagestad O.C."/>
            <person name="Hou L."/>
            <person name="Andersen J.H."/>
            <person name="Hansen E.H."/>
            <person name="Altermark B."/>
            <person name="Li C."/>
            <person name="Kuhnert E."/>
            <person name="Cox R.J."/>
            <person name="Crous P.W."/>
            <person name="Spatafora J.W."/>
            <person name="Lail K."/>
            <person name="Amirebrahimi M."/>
            <person name="Lipzen A."/>
            <person name="Pangilinan J."/>
            <person name="Andreopoulos W."/>
            <person name="Hayes R.D."/>
            <person name="Ng V."/>
            <person name="Grigoriev I.V."/>
            <person name="Jackson S.A."/>
            <person name="Sutton T.D.S."/>
            <person name="Dobson A.D.W."/>
            <person name="Rama T."/>
        </authorList>
    </citation>
    <scope>NUCLEOTIDE SEQUENCE</scope>
    <source>
        <strain evidence="4">TRa3180A</strain>
    </source>
</reference>
<keyword evidence="1" id="KW-0862">Zinc</keyword>
<feature type="domain" description="C3H1-type" evidence="3">
    <location>
        <begin position="767"/>
        <end position="795"/>
    </location>
</feature>
<feature type="zinc finger region" description="C3H1-type" evidence="1">
    <location>
        <begin position="834"/>
        <end position="863"/>
    </location>
</feature>
<dbReference type="PROSITE" id="PS50103">
    <property type="entry name" value="ZF_C3H1"/>
    <property type="match status" value="2"/>
</dbReference>
<feature type="region of interest" description="Disordered" evidence="2">
    <location>
        <begin position="74"/>
        <end position="142"/>
    </location>
</feature>
<evidence type="ECO:0000313" key="5">
    <source>
        <dbReference type="Proteomes" id="UP000887226"/>
    </source>
</evidence>
<feature type="compositionally biased region" description="Polar residues" evidence="2">
    <location>
        <begin position="879"/>
        <end position="906"/>
    </location>
</feature>
<feature type="domain" description="C3H1-type" evidence="3">
    <location>
        <begin position="834"/>
        <end position="863"/>
    </location>
</feature>
<feature type="compositionally biased region" description="Polar residues" evidence="2">
    <location>
        <begin position="91"/>
        <end position="118"/>
    </location>
</feature>
<proteinExistence type="predicted"/>
<feature type="region of interest" description="Disordered" evidence="2">
    <location>
        <begin position="865"/>
        <end position="933"/>
    </location>
</feature>
<dbReference type="GO" id="GO:0008270">
    <property type="term" value="F:zinc ion binding"/>
    <property type="evidence" value="ECO:0007669"/>
    <property type="project" value="UniProtKB-KW"/>
</dbReference>
<dbReference type="SMART" id="SM00356">
    <property type="entry name" value="ZnF_C3H1"/>
    <property type="match status" value="2"/>
</dbReference>
<sequence>MATLGKNAQRALEQAKNGLLILYGADYFTDEEWLKIDYLIHKGQYHFTNGPKLNQPLASPSDSQKVTHAAIKLAGTTQSARKRENKVVEQTEPTTSSNIDIGCSGSETPSVTSANSAEAVSDSPSPTTTPGSEDNARKQLLPTNYTKEQLAESRAFQSDVKNKVYHWSDGRQSPSWCTTSAEEAPSGTAPLPDTSANPSWASEVDAAEQHGSVPDQVIPLAYTIQTPLHSSTPALTKPQLTKEVFHNEYVKNNGKPQRVESDYWQPNNPKSTGYGQPVSSRSSTSTRSTKSIASHVRAVGLKPNRTPTLTPTRTPTRAITQSSPASSSARRIPDLGAQYIASEAQKPTSKLMLEARAGDLLRVLTLVSGDTYWCRNERTKLKGQFRAKKLSIQSKTHQFMSPFQTTQTTQTTQSTPAPTGDRQAAIATAVPSPPENFAEDLLINKPQLINRTAFDDVTVVSEERVGLTAESSELTTSEESRHIRSNWDSPVESSVGSAANASVDKSGDERHAASLETEVPVFEPPSVEDAYNTPPTFSPTAHEIKQPQTTDSKNAAQMTPDVTQLGSESISTVNSSVPSFIPETFQGVGPCVTKSICHDVSTIDNIESTNVAAWEQDSDDEPNSSPKTRVATPLSEPAKVGAWQPVTRNSSDSLVSQPAEDEVWEPVVAKRGRRAIELPPIHPFNTRPVTQETMSLGHLSRFSVLPEEDTDVKIDHAVQAAINMRVQKVLSSEMNKIRKSLAPSSRLIGGARPSKSRKDPPASPVVLKTHTCWWWATGKVCRFTEEECRHLHSYIGVNGETKVHTHNGKPTWGAAADYVNPTPPLVESGKEGGNYKSLTCYYWATKGKCSNSDEDCSFSHAQMTGGIANPPRGHMKRSQPLSMTNPWRGTSASSRVDTTSQDSSWGSRPAAKKVQSVGGSDEVEEDWGKGQPAHVNILQTQQQQGYVGW</sequence>
<dbReference type="Gene3D" id="3.30.1370.210">
    <property type="match status" value="1"/>
</dbReference>
<protein>
    <recommendedName>
        <fullName evidence="3">C3H1-type domain-containing protein</fullName>
    </recommendedName>
</protein>
<evidence type="ECO:0000256" key="1">
    <source>
        <dbReference type="PROSITE-ProRule" id="PRU00723"/>
    </source>
</evidence>